<reference evidence="1" key="1">
    <citation type="submission" date="2017-07" db="EMBL/GenBank/DDBJ databases">
        <title>Taro Niue Genome Assembly and Annotation.</title>
        <authorList>
            <person name="Atibalentja N."/>
            <person name="Keating K."/>
            <person name="Fields C.J."/>
        </authorList>
    </citation>
    <scope>NUCLEOTIDE SEQUENCE</scope>
    <source>
        <strain evidence="1">Niue_2</strain>
        <tissue evidence="1">Leaf</tissue>
    </source>
</reference>
<keyword evidence="2" id="KW-1185">Reference proteome</keyword>
<organism evidence="1 2">
    <name type="scientific">Colocasia esculenta</name>
    <name type="common">Wild taro</name>
    <name type="synonym">Arum esculentum</name>
    <dbReference type="NCBI Taxonomy" id="4460"/>
    <lineage>
        <taxon>Eukaryota</taxon>
        <taxon>Viridiplantae</taxon>
        <taxon>Streptophyta</taxon>
        <taxon>Embryophyta</taxon>
        <taxon>Tracheophyta</taxon>
        <taxon>Spermatophyta</taxon>
        <taxon>Magnoliopsida</taxon>
        <taxon>Liliopsida</taxon>
        <taxon>Araceae</taxon>
        <taxon>Aroideae</taxon>
        <taxon>Colocasieae</taxon>
        <taxon>Colocasia</taxon>
    </lineage>
</organism>
<gene>
    <name evidence="1" type="ORF">Taro_000276</name>
</gene>
<protein>
    <submittedName>
        <fullName evidence="1">Uncharacterized protein</fullName>
    </submittedName>
</protein>
<comment type="caution">
    <text evidence="1">The sequence shown here is derived from an EMBL/GenBank/DDBJ whole genome shotgun (WGS) entry which is preliminary data.</text>
</comment>
<dbReference type="AlphaFoldDB" id="A0A843TCI2"/>
<sequence length="141" mass="15376">MMVLVFFNLGPRTPTLDAKNSLQISGLMQSEVEEDHDIPQPFSTSPALQTCYSRPQLSSGAEANKQSHRGHKEFILVRPFPYGSPPLGILLSKGTVPLKGNTTHSTQAGLLLFSGKKAVHFFYRSRSQPPDCQPLGGLQGL</sequence>
<accession>A0A843TCI2</accession>
<proteinExistence type="predicted"/>
<dbReference type="Proteomes" id="UP000652761">
    <property type="component" value="Unassembled WGS sequence"/>
</dbReference>
<evidence type="ECO:0000313" key="2">
    <source>
        <dbReference type="Proteomes" id="UP000652761"/>
    </source>
</evidence>
<dbReference type="EMBL" id="NMUH01000005">
    <property type="protein sequence ID" value="MQL67996.1"/>
    <property type="molecule type" value="Genomic_DNA"/>
</dbReference>
<evidence type="ECO:0000313" key="1">
    <source>
        <dbReference type="EMBL" id="MQL67996.1"/>
    </source>
</evidence>
<name>A0A843TCI2_COLES</name>